<name>A0ABU1YES6_9FLAO</name>
<evidence type="ECO:0000313" key="2">
    <source>
        <dbReference type="Proteomes" id="UP001269081"/>
    </source>
</evidence>
<evidence type="ECO:0000313" key="1">
    <source>
        <dbReference type="EMBL" id="MDR7212744.1"/>
    </source>
</evidence>
<dbReference type="Pfam" id="PF13585">
    <property type="entry name" value="CHU_C"/>
    <property type="match status" value="1"/>
</dbReference>
<evidence type="ECO:0008006" key="3">
    <source>
        <dbReference type="Google" id="ProtNLM"/>
    </source>
</evidence>
<feature type="non-terminal residue" evidence="1">
    <location>
        <position position="1"/>
    </location>
</feature>
<accession>A0ABU1YES6</accession>
<gene>
    <name evidence="1" type="ORF">J2W48_004716</name>
</gene>
<reference evidence="1 2" key="1">
    <citation type="submission" date="2023-07" db="EMBL/GenBank/DDBJ databases">
        <title>Sorghum-associated microbial communities from plants grown in Nebraska, USA.</title>
        <authorList>
            <person name="Schachtman D."/>
        </authorList>
    </citation>
    <scope>NUCLEOTIDE SEQUENCE [LARGE SCALE GENOMIC DNA]</scope>
    <source>
        <strain evidence="1 2">4129</strain>
    </source>
</reference>
<organism evidence="1 2">
    <name type="scientific">Flavobacterium piscis</name>
    <dbReference type="NCBI Taxonomy" id="1114874"/>
    <lineage>
        <taxon>Bacteria</taxon>
        <taxon>Pseudomonadati</taxon>
        <taxon>Bacteroidota</taxon>
        <taxon>Flavobacteriia</taxon>
        <taxon>Flavobacteriales</taxon>
        <taxon>Flavobacteriaceae</taxon>
        <taxon>Flavobacterium</taxon>
    </lineage>
</organism>
<keyword evidence="2" id="KW-1185">Reference proteome</keyword>
<dbReference type="RefSeq" id="WP_310284539.1">
    <property type="nucleotide sequence ID" value="NZ_JAVDWQ010000037.1"/>
</dbReference>
<sequence length="74" mass="8789">YPDNTVEIYNRWGVLVFERDHYNNNDIAFRGISEGRVTIKDSNGLPEGTYYYIIRYKDKQSKTQQKAGYLYLTK</sequence>
<dbReference type="EMBL" id="JAVDWQ010000037">
    <property type="protein sequence ID" value="MDR7212744.1"/>
    <property type="molecule type" value="Genomic_DNA"/>
</dbReference>
<protein>
    <recommendedName>
        <fullName evidence="3">Gliding motility-associated C-terminal domain-containing protein</fullName>
    </recommendedName>
</protein>
<dbReference type="Proteomes" id="UP001269081">
    <property type="component" value="Unassembled WGS sequence"/>
</dbReference>
<proteinExistence type="predicted"/>
<comment type="caution">
    <text evidence="1">The sequence shown here is derived from an EMBL/GenBank/DDBJ whole genome shotgun (WGS) entry which is preliminary data.</text>
</comment>